<evidence type="ECO:0000313" key="1">
    <source>
        <dbReference type="EMBL" id="CDS84010.1"/>
    </source>
</evidence>
<name>A0A069AQ20_CLODI</name>
<dbReference type="RefSeq" id="WP_153903630.1">
    <property type="nucleotide sequence ID" value="NZ_BBYE01000245.1"/>
</dbReference>
<protein>
    <submittedName>
        <fullName evidence="2">Uncharacterized protein</fullName>
    </submittedName>
</protein>
<proteinExistence type="predicted"/>
<sequence>MPKEMNFRPHMQLGCIIQLDQIYRIKISIFIADKLTVILLKNHLLVIVSILKEIIVIY</sequence>
<accession>A0A069AQ20</accession>
<dbReference type="AlphaFoldDB" id="A0A069AQ20"/>
<evidence type="ECO:0000313" key="2">
    <source>
        <dbReference type="EMBL" id="CDT31486.1"/>
    </source>
</evidence>
<gene>
    <name evidence="2" type="ORF">BN1095_430020</name>
    <name evidence="1" type="ORF">BN1096_290020</name>
</gene>
<organism evidence="2">
    <name type="scientific">Clostridioides difficile</name>
    <name type="common">Peptoclostridium difficile</name>
    <dbReference type="NCBI Taxonomy" id="1496"/>
    <lineage>
        <taxon>Bacteria</taxon>
        <taxon>Bacillati</taxon>
        <taxon>Bacillota</taxon>
        <taxon>Clostridia</taxon>
        <taxon>Peptostreptococcales</taxon>
        <taxon>Peptostreptococcaceae</taxon>
        <taxon>Clostridioides</taxon>
    </lineage>
</organism>
<dbReference type="EMBL" id="LK933105">
    <property type="protein sequence ID" value="CDT31486.1"/>
    <property type="molecule type" value="Genomic_DNA"/>
</dbReference>
<dbReference type="EMBL" id="LK932479">
    <property type="protein sequence ID" value="CDS84010.1"/>
    <property type="molecule type" value="Genomic_DNA"/>
</dbReference>
<reference evidence="2" key="1">
    <citation type="submission" date="2014-07" db="EMBL/GenBank/DDBJ databases">
        <authorList>
            <person name="Monot Marc"/>
        </authorList>
    </citation>
    <scope>NUCLEOTIDE SEQUENCE</scope>
    <source>
        <strain evidence="2">7032989</strain>
    </source>
</reference>